<dbReference type="InterPro" id="IPR001173">
    <property type="entry name" value="Glyco_trans_2-like"/>
</dbReference>
<dbReference type="Pfam" id="PF00535">
    <property type="entry name" value="Glycos_transf_2"/>
    <property type="match status" value="1"/>
</dbReference>
<evidence type="ECO:0000313" key="2">
    <source>
        <dbReference type="EMBL" id="GGA76507.1"/>
    </source>
</evidence>
<proteinExistence type="predicted"/>
<dbReference type="RefSeq" id="WP_188760313.1">
    <property type="nucleotide sequence ID" value="NZ_BMJB01000002.1"/>
</dbReference>
<dbReference type="SUPFAM" id="SSF53448">
    <property type="entry name" value="Nucleotide-diphospho-sugar transferases"/>
    <property type="match status" value="1"/>
</dbReference>
<dbReference type="InterPro" id="IPR029044">
    <property type="entry name" value="Nucleotide-diphossugar_trans"/>
</dbReference>
<reference evidence="2" key="2">
    <citation type="submission" date="2020-09" db="EMBL/GenBank/DDBJ databases">
        <authorList>
            <person name="Sun Q."/>
            <person name="Zhou Y."/>
        </authorList>
    </citation>
    <scope>NUCLEOTIDE SEQUENCE</scope>
    <source>
        <strain evidence="2">CGMCC 1.15447</strain>
    </source>
</reference>
<comment type="caution">
    <text evidence="2">The sequence shown here is derived from an EMBL/GenBank/DDBJ whole genome shotgun (WGS) entry which is preliminary data.</text>
</comment>
<name>A0A916RY48_9BACT</name>
<sequence>MATVDIIIPAYNAARYLPTAIESVATQTFDDWRIVLVNDGSTDNTDEVVSPFLERLGPRILYIKQHNHGLPAARNAAIKASTAEFLALLDADDVWLPNRLSESVAILKDRPRAGLSYGLITYIDHKGVTGATFEGNKSNAEGNIAPYIYMRKVELPCPTMTFRRKCVDEVGLFDETMRATEDRDLWLRIALRYEVAFVPKVIAYYRVSPNSMSTDPQRMLKAQMQFIHKHYGAPGCGLRARQVALARAYKQHAEALQRQGKPRKALLSSLRALATYPFDMDNPRTAASLLLHSFGLRSS</sequence>
<dbReference type="Proteomes" id="UP000648801">
    <property type="component" value="Unassembled WGS sequence"/>
</dbReference>
<dbReference type="Gene3D" id="3.90.550.10">
    <property type="entry name" value="Spore Coat Polysaccharide Biosynthesis Protein SpsA, Chain A"/>
    <property type="match status" value="1"/>
</dbReference>
<gene>
    <name evidence="2" type="ORF">GCM10011507_29880</name>
</gene>
<keyword evidence="3" id="KW-1185">Reference proteome</keyword>
<dbReference type="CDD" id="cd00761">
    <property type="entry name" value="Glyco_tranf_GTA_type"/>
    <property type="match status" value="1"/>
</dbReference>
<dbReference type="EMBL" id="BMJB01000002">
    <property type="protein sequence ID" value="GGA76507.1"/>
    <property type="molecule type" value="Genomic_DNA"/>
</dbReference>
<evidence type="ECO:0000259" key="1">
    <source>
        <dbReference type="Pfam" id="PF00535"/>
    </source>
</evidence>
<dbReference type="PANTHER" id="PTHR43685">
    <property type="entry name" value="GLYCOSYLTRANSFERASE"/>
    <property type="match status" value="1"/>
</dbReference>
<accession>A0A916RY48</accession>
<reference evidence="2" key="1">
    <citation type="journal article" date="2014" name="Int. J. Syst. Evol. Microbiol.">
        <title>Complete genome sequence of Corynebacterium casei LMG S-19264T (=DSM 44701T), isolated from a smear-ripened cheese.</title>
        <authorList>
            <consortium name="US DOE Joint Genome Institute (JGI-PGF)"/>
            <person name="Walter F."/>
            <person name="Albersmeier A."/>
            <person name="Kalinowski J."/>
            <person name="Ruckert C."/>
        </authorList>
    </citation>
    <scope>NUCLEOTIDE SEQUENCE</scope>
    <source>
        <strain evidence="2">CGMCC 1.15447</strain>
    </source>
</reference>
<protein>
    <recommendedName>
        <fullName evidence="1">Glycosyltransferase 2-like domain-containing protein</fullName>
    </recommendedName>
</protein>
<dbReference type="InterPro" id="IPR050834">
    <property type="entry name" value="Glycosyltransf_2"/>
</dbReference>
<dbReference type="AlphaFoldDB" id="A0A916RY48"/>
<dbReference type="PANTHER" id="PTHR43685:SF2">
    <property type="entry name" value="GLYCOSYLTRANSFERASE 2-LIKE DOMAIN-CONTAINING PROTEIN"/>
    <property type="match status" value="1"/>
</dbReference>
<organism evidence="2 3">
    <name type="scientific">Edaphobacter acidisoli</name>
    <dbReference type="NCBI Taxonomy" id="2040573"/>
    <lineage>
        <taxon>Bacteria</taxon>
        <taxon>Pseudomonadati</taxon>
        <taxon>Acidobacteriota</taxon>
        <taxon>Terriglobia</taxon>
        <taxon>Terriglobales</taxon>
        <taxon>Acidobacteriaceae</taxon>
        <taxon>Edaphobacter</taxon>
    </lineage>
</organism>
<evidence type="ECO:0000313" key="3">
    <source>
        <dbReference type="Proteomes" id="UP000648801"/>
    </source>
</evidence>
<feature type="domain" description="Glycosyltransferase 2-like" evidence="1">
    <location>
        <begin position="6"/>
        <end position="127"/>
    </location>
</feature>